<dbReference type="OrthoDB" id="6436705at2759"/>
<organism evidence="1 2">
    <name type="scientific">Nephila pilipes</name>
    <name type="common">Giant wood spider</name>
    <name type="synonym">Nephila maculata</name>
    <dbReference type="NCBI Taxonomy" id="299642"/>
    <lineage>
        <taxon>Eukaryota</taxon>
        <taxon>Metazoa</taxon>
        <taxon>Ecdysozoa</taxon>
        <taxon>Arthropoda</taxon>
        <taxon>Chelicerata</taxon>
        <taxon>Arachnida</taxon>
        <taxon>Araneae</taxon>
        <taxon>Araneomorphae</taxon>
        <taxon>Entelegynae</taxon>
        <taxon>Araneoidea</taxon>
        <taxon>Nephilidae</taxon>
        <taxon>Nephila</taxon>
    </lineage>
</organism>
<protein>
    <submittedName>
        <fullName evidence="1">Uncharacterized protein</fullName>
    </submittedName>
</protein>
<dbReference type="Proteomes" id="UP000887013">
    <property type="component" value="Unassembled WGS sequence"/>
</dbReference>
<dbReference type="EMBL" id="BMAW01104572">
    <property type="protein sequence ID" value="GFT15197.1"/>
    <property type="molecule type" value="Genomic_DNA"/>
</dbReference>
<gene>
    <name evidence="1" type="primary">AVEN_72459_1</name>
    <name evidence="1" type="ORF">NPIL_334931</name>
</gene>
<name>A0A8X6NHC7_NEPPI</name>
<evidence type="ECO:0000313" key="1">
    <source>
        <dbReference type="EMBL" id="GFT15197.1"/>
    </source>
</evidence>
<accession>A0A8X6NHC7</accession>
<proteinExistence type="predicted"/>
<sequence>MILLRSLSVGIGKNSEGSTDLKEAKLHNCDGVQTLIEIRSSRCILKISDAQTLQLDSESAANVILVYGFGNQKMPAMTPVGRNEEDIDVDDIKG</sequence>
<comment type="caution">
    <text evidence="1">The sequence shown here is derived from an EMBL/GenBank/DDBJ whole genome shotgun (WGS) entry which is preliminary data.</text>
</comment>
<keyword evidence="2" id="KW-1185">Reference proteome</keyword>
<reference evidence="1" key="1">
    <citation type="submission" date="2020-08" db="EMBL/GenBank/DDBJ databases">
        <title>Multicomponent nature underlies the extraordinary mechanical properties of spider dragline silk.</title>
        <authorList>
            <person name="Kono N."/>
            <person name="Nakamura H."/>
            <person name="Mori M."/>
            <person name="Yoshida Y."/>
            <person name="Ohtoshi R."/>
            <person name="Malay A.D."/>
            <person name="Moran D.A.P."/>
            <person name="Tomita M."/>
            <person name="Numata K."/>
            <person name="Arakawa K."/>
        </authorList>
    </citation>
    <scope>NUCLEOTIDE SEQUENCE</scope>
</reference>
<evidence type="ECO:0000313" key="2">
    <source>
        <dbReference type="Proteomes" id="UP000887013"/>
    </source>
</evidence>
<dbReference type="AlphaFoldDB" id="A0A8X6NHC7"/>